<dbReference type="InterPro" id="IPR011009">
    <property type="entry name" value="Kinase-like_dom_sf"/>
</dbReference>
<evidence type="ECO:0000256" key="14">
    <source>
        <dbReference type="SAM" id="SignalP"/>
    </source>
</evidence>
<evidence type="ECO:0000256" key="6">
    <source>
        <dbReference type="ARBA" id="ARBA00022741"/>
    </source>
</evidence>
<evidence type="ECO:0000256" key="4">
    <source>
        <dbReference type="ARBA" id="ARBA00022692"/>
    </source>
</evidence>
<dbReference type="FunFam" id="1.10.510.10:FF:000590">
    <property type="entry name" value="PR5-like receptor kinase"/>
    <property type="match status" value="1"/>
</dbReference>
<dbReference type="FunFam" id="3.30.200.20:FF:000644">
    <property type="entry name" value="Suppressor of npr1-1 constitutive 4"/>
    <property type="match status" value="1"/>
</dbReference>
<evidence type="ECO:0000259" key="15">
    <source>
        <dbReference type="PROSITE" id="PS50011"/>
    </source>
</evidence>
<keyword evidence="7" id="KW-0418">Kinase</keyword>
<dbReference type="PROSITE" id="PS00108">
    <property type="entry name" value="PROTEIN_KINASE_ST"/>
    <property type="match status" value="1"/>
</dbReference>
<evidence type="ECO:0000256" key="12">
    <source>
        <dbReference type="PROSITE-ProRule" id="PRU10141"/>
    </source>
</evidence>
<dbReference type="GO" id="GO:0004674">
    <property type="term" value="F:protein serine/threonine kinase activity"/>
    <property type="evidence" value="ECO:0007669"/>
    <property type="project" value="UniProtKB-KW"/>
</dbReference>
<proteinExistence type="predicted"/>
<dbReference type="Gene3D" id="1.10.510.10">
    <property type="entry name" value="Transferase(Phosphotransferase) domain 1"/>
    <property type="match status" value="1"/>
</dbReference>
<evidence type="ECO:0000256" key="11">
    <source>
        <dbReference type="ARBA" id="ARBA00023180"/>
    </source>
</evidence>
<comment type="subcellular location">
    <subcellularLocation>
        <location evidence="1">Membrane</location>
        <topology evidence="1">Single-pass type I membrane protein</topology>
    </subcellularLocation>
</comment>
<protein>
    <recommendedName>
        <fullName evidence="15">Protein kinase domain-containing protein</fullName>
    </recommendedName>
</protein>
<dbReference type="Proteomes" id="UP000694005">
    <property type="component" value="Chromosome A09"/>
</dbReference>
<evidence type="ECO:0000256" key="9">
    <source>
        <dbReference type="ARBA" id="ARBA00022989"/>
    </source>
</evidence>
<dbReference type="AlphaFoldDB" id="A0A8D9CTJ0"/>
<accession>A0A8D9CTJ0</accession>
<keyword evidence="4 13" id="KW-0812">Transmembrane</keyword>
<dbReference type="GO" id="GO:0030247">
    <property type="term" value="F:polysaccharide binding"/>
    <property type="evidence" value="ECO:0007669"/>
    <property type="project" value="InterPro"/>
</dbReference>
<dbReference type="InterPro" id="IPR000719">
    <property type="entry name" value="Prot_kinase_dom"/>
</dbReference>
<evidence type="ECO:0000256" key="8">
    <source>
        <dbReference type="ARBA" id="ARBA00022840"/>
    </source>
</evidence>
<dbReference type="SUPFAM" id="SSF56112">
    <property type="entry name" value="Protein kinase-like (PK-like)"/>
    <property type="match status" value="1"/>
</dbReference>
<gene>
    <name evidence="16" type="ORF">BRAPAZ1V2_A09P50870.2</name>
</gene>
<evidence type="ECO:0000256" key="5">
    <source>
        <dbReference type="ARBA" id="ARBA00022729"/>
    </source>
</evidence>
<keyword evidence="11" id="KW-0325">Glycoprotein</keyword>
<feature type="domain" description="Protein kinase" evidence="15">
    <location>
        <begin position="282"/>
        <end position="568"/>
    </location>
</feature>
<feature type="transmembrane region" description="Helical" evidence="13">
    <location>
        <begin position="224"/>
        <end position="248"/>
    </location>
</feature>
<dbReference type="Pfam" id="PF13947">
    <property type="entry name" value="GUB_WAK_bind"/>
    <property type="match status" value="1"/>
</dbReference>
<keyword evidence="10 13" id="KW-0472">Membrane</keyword>
<organism evidence="16 17">
    <name type="scientific">Brassica campestris</name>
    <name type="common">Field mustard</name>
    <dbReference type="NCBI Taxonomy" id="3711"/>
    <lineage>
        <taxon>Eukaryota</taxon>
        <taxon>Viridiplantae</taxon>
        <taxon>Streptophyta</taxon>
        <taxon>Embryophyta</taxon>
        <taxon>Tracheophyta</taxon>
        <taxon>Spermatophyta</taxon>
        <taxon>Magnoliopsida</taxon>
        <taxon>eudicotyledons</taxon>
        <taxon>Gunneridae</taxon>
        <taxon>Pentapetalae</taxon>
        <taxon>rosids</taxon>
        <taxon>malvids</taxon>
        <taxon>Brassicales</taxon>
        <taxon>Brassicaceae</taxon>
        <taxon>Brassiceae</taxon>
        <taxon>Brassica</taxon>
    </lineage>
</organism>
<evidence type="ECO:0000256" key="10">
    <source>
        <dbReference type="ARBA" id="ARBA00023136"/>
    </source>
</evidence>
<keyword evidence="8 12" id="KW-0067">ATP-binding</keyword>
<evidence type="ECO:0000256" key="3">
    <source>
        <dbReference type="ARBA" id="ARBA00022679"/>
    </source>
</evidence>
<dbReference type="PROSITE" id="PS50011">
    <property type="entry name" value="PROTEIN_KINASE_DOM"/>
    <property type="match status" value="1"/>
</dbReference>
<dbReference type="GO" id="GO:0005524">
    <property type="term" value="F:ATP binding"/>
    <property type="evidence" value="ECO:0007669"/>
    <property type="project" value="UniProtKB-UniRule"/>
</dbReference>
<dbReference type="InterPro" id="IPR017441">
    <property type="entry name" value="Protein_kinase_ATP_BS"/>
</dbReference>
<reference evidence="16 17" key="1">
    <citation type="submission" date="2021-07" db="EMBL/GenBank/DDBJ databases">
        <authorList>
            <consortium name="Genoscope - CEA"/>
            <person name="William W."/>
        </authorList>
    </citation>
    <scope>NUCLEOTIDE SEQUENCE [LARGE SCALE GENOMIC DNA]</scope>
</reference>
<dbReference type="InterPro" id="IPR001245">
    <property type="entry name" value="Ser-Thr/Tyr_kinase_cat_dom"/>
</dbReference>
<dbReference type="SMART" id="SM00220">
    <property type="entry name" value="S_TKc"/>
    <property type="match status" value="1"/>
</dbReference>
<keyword evidence="5 14" id="KW-0732">Signal</keyword>
<feature type="chain" id="PRO_5034978724" description="Protein kinase domain-containing protein" evidence="14">
    <location>
        <begin position="20"/>
        <end position="600"/>
    </location>
</feature>
<dbReference type="InterPro" id="IPR025287">
    <property type="entry name" value="WAK_GUB"/>
</dbReference>
<feature type="binding site" evidence="12">
    <location>
        <position position="311"/>
    </location>
    <ligand>
        <name>ATP</name>
        <dbReference type="ChEBI" id="CHEBI:30616"/>
    </ligand>
</feature>
<sequence>MKTISVLVFFFLFFLIAEARRKKMTDCAKTFSCGSLDFKFPFFNTTMPSRCGLFKLNCTNHQISEIQLVEKGIWYKVTSVSQADTITITDPRLSQSLETRSCTDLSRFSLPDSPWLNMTTLYKCNNSRENGFTYGNCKGGGSSLYYSNLTDYSGCSVIKTPESWVISRNKNGFNLNATFSLHINLPRGCSSCHTRGGECTMIKDYFHLTEHLFCYFNLNVDSSFLIAGVSAGLTVMIIIAIIVIVIIVRKKNARRSDWNAESVEAVVMLKRYSYAKVKKMTNSFSHVLGKGGFGTVYKGKLPDGGVDVAIKILKEGKGTGEEFINEVASMSRTSHVNIVSLLGFCYEGNKRAIVYEFMPNGSLDKFISDNMSTKIEWERLYDIMVGVSRGLEYLHNRCVSRIVHFDIKPQNILMDKDLCPKISDFGLAKLCKNKESVMSMLDARGTVGYIAPEVFSNNFGGVSHKSDVYSYGMVVLEMIGAKNIENFGSNNSAMYFPDWIYKDFGRGEVMRIFGDQITKEEERIAKKMVLVGLWCIQTNPSDRPSMIKVIEMLEGNLEVLQVPPKPLFCLPTATVPETLEDSRHEISRFSEPRHEYSLSF</sequence>
<evidence type="ECO:0000313" key="16">
    <source>
        <dbReference type="EMBL" id="CAG7864620.1"/>
    </source>
</evidence>
<evidence type="ECO:0000313" key="17">
    <source>
        <dbReference type="Proteomes" id="UP000694005"/>
    </source>
</evidence>
<keyword evidence="2" id="KW-0723">Serine/threonine-protein kinase</keyword>
<dbReference type="InterPro" id="IPR045874">
    <property type="entry name" value="LRK10/LRL21-25-like"/>
</dbReference>
<evidence type="ECO:0000256" key="7">
    <source>
        <dbReference type="ARBA" id="ARBA00022777"/>
    </source>
</evidence>
<name>A0A8D9CTJ0_BRACM</name>
<dbReference type="PANTHER" id="PTHR27009">
    <property type="entry name" value="RUST RESISTANCE KINASE LR10-RELATED"/>
    <property type="match status" value="1"/>
</dbReference>
<dbReference type="InterPro" id="IPR008271">
    <property type="entry name" value="Ser/Thr_kinase_AS"/>
</dbReference>
<keyword evidence="3" id="KW-0808">Transferase</keyword>
<dbReference type="EMBL" id="LS974625">
    <property type="protein sequence ID" value="CAG7864620.1"/>
    <property type="molecule type" value="Genomic_DNA"/>
</dbReference>
<feature type="signal peptide" evidence="14">
    <location>
        <begin position="1"/>
        <end position="19"/>
    </location>
</feature>
<dbReference type="Gramene" id="A09p50870.2_BraZ1">
    <property type="protein sequence ID" value="A09p50870.2_BraZ1.CDS"/>
    <property type="gene ID" value="A09g50870.2_BraZ1"/>
</dbReference>
<evidence type="ECO:0000256" key="1">
    <source>
        <dbReference type="ARBA" id="ARBA00004479"/>
    </source>
</evidence>
<dbReference type="GO" id="GO:0016020">
    <property type="term" value="C:membrane"/>
    <property type="evidence" value="ECO:0007669"/>
    <property type="project" value="UniProtKB-SubCell"/>
</dbReference>
<evidence type="ECO:0000256" key="13">
    <source>
        <dbReference type="SAM" id="Phobius"/>
    </source>
</evidence>
<keyword evidence="9 13" id="KW-1133">Transmembrane helix</keyword>
<dbReference type="PROSITE" id="PS00107">
    <property type="entry name" value="PROTEIN_KINASE_ATP"/>
    <property type="match status" value="1"/>
</dbReference>
<evidence type="ECO:0000256" key="2">
    <source>
        <dbReference type="ARBA" id="ARBA00022527"/>
    </source>
</evidence>
<keyword evidence="6 12" id="KW-0547">Nucleotide-binding</keyword>
<dbReference type="Gene3D" id="3.30.200.20">
    <property type="entry name" value="Phosphorylase Kinase, domain 1"/>
    <property type="match status" value="1"/>
</dbReference>
<dbReference type="Pfam" id="PF07714">
    <property type="entry name" value="PK_Tyr_Ser-Thr"/>
    <property type="match status" value="1"/>
</dbReference>